<protein>
    <submittedName>
        <fullName evidence="1">Uncharacterized protein</fullName>
    </submittedName>
</protein>
<reference evidence="1 2" key="1">
    <citation type="submission" date="2018-01" db="EMBL/GenBank/DDBJ databases">
        <authorList>
            <person name="Paulsen S."/>
            <person name="Gram L.K."/>
        </authorList>
    </citation>
    <scope>NUCLEOTIDE SEQUENCE [LARGE SCALE GENOMIC DNA]</scope>
    <source>
        <strain evidence="1 2">S2676</strain>
    </source>
</reference>
<dbReference type="Proteomes" id="UP000310249">
    <property type="component" value="Unassembled WGS sequence"/>
</dbReference>
<dbReference type="AlphaFoldDB" id="A0A5S3WFD6"/>
<gene>
    <name evidence="1" type="ORF">CWB99_22245</name>
</gene>
<proteinExistence type="predicted"/>
<organism evidence="1 2">
    <name type="scientific">Pseudoalteromonas rubra</name>
    <dbReference type="NCBI Taxonomy" id="43658"/>
    <lineage>
        <taxon>Bacteria</taxon>
        <taxon>Pseudomonadati</taxon>
        <taxon>Pseudomonadota</taxon>
        <taxon>Gammaproteobacteria</taxon>
        <taxon>Alteromonadales</taxon>
        <taxon>Pseudoalteromonadaceae</taxon>
        <taxon>Pseudoalteromonas</taxon>
    </lineage>
</organism>
<sequence>MWSQFSKFEVTYSRTKEETGTTFEYFIDNDESLMTFETKNGRAHIYTIPKVATLWKGMGETGIKSTKECRAIVKDTHAIIESYAVRPLFFLGFGTKLGPKQLGKEKIIEISSNEDTRVQINPGDHMVIGGPWKLEGMVLNDEAIKYRVFHEYKGKNGKKSSLYLKGKWDNKPHPIPVDAEESLDGWLVCIWGSYSDKDGKSVFTPKFSDTENLTTISDLQALVKP</sequence>
<evidence type="ECO:0000313" key="2">
    <source>
        <dbReference type="Proteomes" id="UP000310249"/>
    </source>
</evidence>
<comment type="caution">
    <text evidence="1">The sequence shown here is derived from an EMBL/GenBank/DDBJ whole genome shotgun (WGS) entry which is preliminary data.</text>
</comment>
<reference evidence="2" key="2">
    <citation type="submission" date="2019-06" db="EMBL/GenBank/DDBJ databases">
        <title>Co-occurence of chitin degradation, pigmentation and bioactivity in marine Pseudoalteromonas.</title>
        <authorList>
            <person name="Sonnenschein E.C."/>
            <person name="Bech P.K."/>
        </authorList>
    </citation>
    <scope>NUCLEOTIDE SEQUENCE [LARGE SCALE GENOMIC DNA]</scope>
    <source>
        <strain evidence="2">S2676</strain>
    </source>
</reference>
<dbReference type="EMBL" id="PNCI01000071">
    <property type="protein sequence ID" value="TMP24465.1"/>
    <property type="molecule type" value="Genomic_DNA"/>
</dbReference>
<name>A0A5S3WFD6_9GAMM</name>
<evidence type="ECO:0000313" key="1">
    <source>
        <dbReference type="EMBL" id="TMP24465.1"/>
    </source>
</evidence>
<accession>A0A5S3WFD6</accession>